<protein>
    <submittedName>
        <fullName evidence="1">Uncharacterized protein</fullName>
    </submittedName>
</protein>
<evidence type="ECO:0000313" key="2">
    <source>
        <dbReference type="Proteomes" id="UP000676325"/>
    </source>
</evidence>
<dbReference type="RefSeq" id="WP_212519825.1">
    <property type="nucleotide sequence ID" value="NZ_JAGSOH010000063.1"/>
</dbReference>
<accession>A0A941IHM1</accession>
<gene>
    <name evidence="1" type="ORF">KDK95_20445</name>
</gene>
<dbReference type="EMBL" id="JAGSOH010000063">
    <property type="protein sequence ID" value="MBR7828690.1"/>
    <property type="molecule type" value="Genomic_DNA"/>
</dbReference>
<dbReference type="Proteomes" id="UP000676325">
    <property type="component" value="Unassembled WGS sequence"/>
</dbReference>
<sequence>MPVNLPFAAFSGESYAMLGVGGFLLMIDEAATAVVTGAAGNIVAYMLSGRIDALRELCARVFRHATAQERAEALHALDQDSAALAHGEATQTAIAARWSVLLFSHLVEHPQAREEIGVLAGAQGGFKSVRIGSQHNHGSGTFIGGDNYGGVNSGGGPSTA</sequence>
<organism evidence="1 2">
    <name type="scientific">Actinospica acidithermotolerans</name>
    <dbReference type="NCBI Taxonomy" id="2828514"/>
    <lineage>
        <taxon>Bacteria</taxon>
        <taxon>Bacillati</taxon>
        <taxon>Actinomycetota</taxon>
        <taxon>Actinomycetes</taxon>
        <taxon>Catenulisporales</taxon>
        <taxon>Actinospicaceae</taxon>
        <taxon>Actinospica</taxon>
    </lineage>
</organism>
<name>A0A941IHM1_9ACTN</name>
<comment type="caution">
    <text evidence="1">The sequence shown here is derived from an EMBL/GenBank/DDBJ whole genome shotgun (WGS) entry which is preliminary data.</text>
</comment>
<keyword evidence="2" id="KW-1185">Reference proteome</keyword>
<dbReference type="AlphaFoldDB" id="A0A941IHM1"/>
<evidence type="ECO:0000313" key="1">
    <source>
        <dbReference type="EMBL" id="MBR7828690.1"/>
    </source>
</evidence>
<proteinExistence type="predicted"/>
<reference evidence="1" key="1">
    <citation type="submission" date="2021-04" db="EMBL/GenBank/DDBJ databases">
        <title>Genome based classification of Actinospica acidithermotolerans sp. nov., an actinobacterium isolated from an Indonesian hot spring.</title>
        <authorList>
            <person name="Kusuma A.B."/>
            <person name="Putra K.E."/>
            <person name="Nafisah S."/>
            <person name="Loh J."/>
            <person name="Nouioui I."/>
            <person name="Goodfellow M."/>
        </authorList>
    </citation>
    <scope>NUCLEOTIDE SEQUENCE</scope>
    <source>
        <strain evidence="1">MGRD01-02</strain>
    </source>
</reference>